<keyword evidence="5" id="KW-1015">Disulfide bond</keyword>
<dbReference type="AlphaFoldDB" id="A0A4Z2DUM4"/>
<dbReference type="OrthoDB" id="6240294at2759"/>
<organism evidence="8 9">
    <name type="scientific">Schistosoma japonicum</name>
    <name type="common">Blood fluke</name>
    <dbReference type="NCBI Taxonomy" id="6182"/>
    <lineage>
        <taxon>Eukaryota</taxon>
        <taxon>Metazoa</taxon>
        <taxon>Spiralia</taxon>
        <taxon>Lophotrochozoa</taxon>
        <taxon>Platyhelminthes</taxon>
        <taxon>Trematoda</taxon>
        <taxon>Digenea</taxon>
        <taxon>Strigeidida</taxon>
        <taxon>Schistosomatoidea</taxon>
        <taxon>Schistosomatidae</taxon>
        <taxon>Schistosoma</taxon>
    </lineage>
</organism>
<reference evidence="8 9" key="1">
    <citation type="submission" date="2019-03" db="EMBL/GenBank/DDBJ databases">
        <title>An improved genome assembly of the fluke Schistosoma japonicum.</title>
        <authorList>
            <person name="Hu W."/>
            <person name="Luo F."/>
            <person name="Yin M."/>
            <person name="Mo X."/>
            <person name="Sun C."/>
            <person name="Wu Q."/>
            <person name="Zhu B."/>
            <person name="Xiang M."/>
            <person name="Wang J."/>
            <person name="Wang Y."/>
            <person name="Zhang T."/>
            <person name="Xu B."/>
            <person name="Zheng H."/>
            <person name="Feng Z."/>
        </authorList>
    </citation>
    <scope>NUCLEOTIDE SEQUENCE [LARGE SCALE GENOMIC DNA]</scope>
    <source>
        <strain evidence="8">HuSjv2</strain>
        <tissue evidence="8">Worms</tissue>
    </source>
</reference>
<keyword evidence="6" id="KW-1133">Transmembrane helix</keyword>
<dbReference type="EMBL" id="SKCS01000032">
    <property type="protein sequence ID" value="TNN20185.1"/>
    <property type="molecule type" value="Genomic_DNA"/>
</dbReference>
<feature type="domain" description="UPF0506" evidence="7">
    <location>
        <begin position="38"/>
        <end position="95"/>
    </location>
</feature>
<keyword evidence="4" id="KW-0960">Knottin</keyword>
<dbReference type="Pfam" id="PF11703">
    <property type="entry name" value="UPF0506"/>
    <property type="match status" value="1"/>
</dbReference>
<comment type="subcellular location">
    <subcellularLocation>
        <location evidence="1">Secreted</location>
    </subcellularLocation>
</comment>
<keyword evidence="6" id="KW-0472">Membrane</keyword>
<evidence type="ECO:0000256" key="4">
    <source>
        <dbReference type="ARBA" id="ARBA00022854"/>
    </source>
</evidence>
<evidence type="ECO:0000256" key="2">
    <source>
        <dbReference type="ARBA" id="ARBA00022525"/>
    </source>
</evidence>
<evidence type="ECO:0000256" key="5">
    <source>
        <dbReference type="ARBA" id="ARBA00023157"/>
    </source>
</evidence>
<keyword evidence="6" id="KW-0812">Transmembrane</keyword>
<keyword evidence="9" id="KW-1185">Reference proteome</keyword>
<dbReference type="Proteomes" id="UP000311919">
    <property type="component" value="Unassembled WGS sequence"/>
</dbReference>
<comment type="caution">
    <text evidence="8">The sequence shown here is derived from an EMBL/GenBank/DDBJ whole genome shotgun (WGS) entry which is preliminary data.</text>
</comment>
<gene>
    <name evidence="8" type="ORF">EWB00_004883</name>
</gene>
<dbReference type="GO" id="GO:0005576">
    <property type="term" value="C:extracellular region"/>
    <property type="evidence" value="ECO:0007669"/>
    <property type="project" value="UniProtKB-SubCell"/>
</dbReference>
<keyword evidence="2" id="KW-0964">Secreted</keyword>
<feature type="non-terminal residue" evidence="8">
    <location>
        <position position="1"/>
    </location>
</feature>
<evidence type="ECO:0000256" key="1">
    <source>
        <dbReference type="ARBA" id="ARBA00004613"/>
    </source>
</evidence>
<accession>A0A4Z2DUM4</accession>
<evidence type="ECO:0000259" key="7">
    <source>
        <dbReference type="Pfam" id="PF11703"/>
    </source>
</evidence>
<proteinExistence type="predicted"/>
<evidence type="ECO:0000256" key="6">
    <source>
        <dbReference type="SAM" id="Phobius"/>
    </source>
</evidence>
<evidence type="ECO:0000256" key="3">
    <source>
        <dbReference type="ARBA" id="ARBA00022729"/>
    </source>
</evidence>
<keyword evidence="3" id="KW-0732">Signal</keyword>
<dbReference type="InterPro" id="IPR021712">
    <property type="entry name" value="UPF0506"/>
</dbReference>
<feature type="transmembrane region" description="Helical" evidence="6">
    <location>
        <begin position="12"/>
        <end position="29"/>
    </location>
</feature>
<evidence type="ECO:0000313" key="8">
    <source>
        <dbReference type="EMBL" id="TNN20185.1"/>
    </source>
</evidence>
<evidence type="ECO:0000313" key="9">
    <source>
        <dbReference type="Proteomes" id="UP000311919"/>
    </source>
</evidence>
<sequence>FSPCIRNSSLKIMFTYNCLLILLTLMWYWKIDAITGQCKSEGEKCTKTIFSPCCANSTCQLNGLFKGVCVKCLSEKRFCLFNSDCCTNLCKWFQCVETDYT</sequence>
<protein>
    <submittedName>
        <fullName evidence="8">UPF0506 protein</fullName>
    </submittedName>
</protein>
<name>A0A4Z2DUM4_SCHJA</name>